<keyword evidence="4" id="KW-0808">Transferase</keyword>
<comment type="catalytic activity">
    <reaction evidence="2">
        <text>L-glutamyl-tRNA(Gln) + L-glutamine + ATP + H2O = L-glutaminyl-tRNA(Gln) + L-glutamate + ADP + phosphate + H(+)</text>
        <dbReference type="Rhea" id="RHEA:17521"/>
        <dbReference type="Rhea" id="RHEA-COMP:9681"/>
        <dbReference type="Rhea" id="RHEA-COMP:9684"/>
        <dbReference type="ChEBI" id="CHEBI:15377"/>
        <dbReference type="ChEBI" id="CHEBI:15378"/>
        <dbReference type="ChEBI" id="CHEBI:29985"/>
        <dbReference type="ChEBI" id="CHEBI:30616"/>
        <dbReference type="ChEBI" id="CHEBI:43474"/>
        <dbReference type="ChEBI" id="CHEBI:58359"/>
        <dbReference type="ChEBI" id="CHEBI:78520"/>
        <dbReference type="ChEBI" id="CHEBI:78521"/>
        <dbReference type="ChEBI" id="CHEBI:456216"/>
    </reaction>
</comment>
<dbReference type="OrthoDB" id="9813938at2"/>
<dbReference type="GO" id="GO:0050567">
    <property type="term" value="F:glutaminyl-tRNA synthase (glutamine-hydrolyzing) activity"/>
    <property type="evidence" value="ECO:0007669"/>
    <property type="project" value="UniProtKB-UniRule"/>
</dbReference>
<evidence type="ECO:0000313" key="3">
    <source>
        <dbReference type="EMBL" id="QBH13837.1"/>
    </source>
</evidence>
<dbReference type="Pfam" id="PF02686">
    <property type="entry name" value="GatC"/>
    <property type="match status" value="1"/>
</dbReference>
<dbReference type="GO" id="GO:0005524">
    <property type="term" value="F:ATP binding"/>
    <property type="evidence" value="ECO:0007669"/>
    <property type="project" value="UniProtKB-KW"/>
</dbReference>
<dbReference type="NCBIfam" id="TIGR00135">
    <property type="entry name" value="gatC"/>
    <property type="match status" value="1"/>
</dbReference>
<dbReference type="PANTHER" id="PTHR15004:SF0">
    <property type="entry name" value="GLUTAMYL-TRNA(GLN) AMIDOTRANSFERASE SUBUNIT C, MITOCHONDRIAL"/>
    <property type="match status" value="1"/>
</dbReference>
<name>A0A328FBP5_9BACT</name>
<keyword evidence="6" id="KW-1185">Reference proteome</keyword>
<accession>A0A328FBP5</accession>
<dbReference type="EMBL" id="CP036313">
    <property type="protein sequence ID" value="QBH13837.1"/>
    <property type="molecule type" value="Genomic_DNA"/>
</dbReference>
<keyword evidence="2" id="KW-0547">Nucleotide-binding</keyword>
<proteinExistence type="inferred from homology"/>
<dbReference type="EC" id="6.3.5.-" evidence="2"/>
<comment type="function">
    <text evidence="2">Allows the formation of correctly charged Asn-tRNA(Asn) or Gln-tRNA(Gln) through the transamidation of misacylated Asp-tRNA(Asn) or Glu-tRNA(Gln) in organisms which lack either or both of asparaginyl-tRNA or glutaminyl-tRNA synthetases. The reaction takes place in the presence of glutamine and ATP through an activated phospho-Asp-tRNA(Asn) or phospho-Glu-tRNA(Gln).</text>
</comment>
<dbReference type="Proteomes" id="UP000293902">
    <property type="component" value="Chromosome"/>
</dbReference>
<evidence type="ECO:0000313" key="6">
    <source>
        <dbReference type="Proteomes" id="UP000293902"/>
    </source>
</evidence>
<keyword evidence="1 2" id="KW-0067">ATP-binding</keyword>
<dbReference type="Proteomes" id="UP000248798">
    <property type="component" value="Unassembled WGS sequence"/>
</dbReference>
<keyword evidence="2" id="KW-0648">Protein biosynthesis</keyword>
<dbReference type="RefSeq" id="WP_111958845.1">
    <property type="nucleotide sequence ID" value="NZ_CP036313.1"/>
</dbReference>
<dbReference type="PANTHER" id="PTHR15004">
    <property type="entry name" value="GLUTAMYL-TRNA(GLN) AMIDOTRANSFERASE SUBUNIT C, MITOCHONDRIAL"/>
    <property type="match status" value="1"/>
</dbReference>
<dbReference type="GO" id="GO:0006450">
    <property type="term" value="P:regulation of translational fidelity"/>
    <property type="evidence" value="ECO:0007669"/>
    <property type="project" value="InterPro"/>
</dbReference>
<dbReference type="EMBL" id="QLNI01000037">
    <property type="protein sequence ID" value="RAM00852.1"/>
    <property type="molecule type" value="Genomic_DNA"/>
</dbReference>
<dbReference type="SUPFAM" id="SSF141000">
    <property type="entry name" value="Glu-tRNAGln amidotransferase C subunit"/>
    <property type="match status" value="1"/>
</dbReference>
<comment type="catalytic activity">
    <reaction evidence="2">
        <text>L-aspartyl-tRNA(Asn) + L-glutamine + ATP + H2O = L-asparaginyl-tRNA(Asn) + L-glutamate + ADP + phosphate + 2 H(+)</text>
        <dbReference type="Rhea" id="RHEA:14513"/>
        <dbReference type="Rhea" id="RHEA-COMP:9674"/>
        <dbReference type="Rhea" id="RHEA-COMP:9677"/>
        <dbReference type="ChEBI" id="CHEBI:15377"/>
        <dbReference type="ChEBI" id="CHEBI:15378"/>
        <dbReference type="ChEBI" id="CHEBI:29985"/>
        <dbReference type="ChEBI" id="CHEBI:30616"/>
        <dbReference type="ChEBI" id="CHEBI:43474"/>
        <dbReference type="ChEBI" id="CHEBI:58359"/>
        <dbReference type="ChEBI" id="CHEBI:78515"/>
        <dbReference type="ChEBI" id="CHEBI:78516"/>
        <dbReference type="ChEBI" id="CHEBI:456216"/>
    </reaction>
</comment>
<dbReference type="Gene3D" id="1.10.20.60">
    <property type="entry name" value="Glu-tRNAGln amidotransferase C subunit, N-terminal domain"/>
    <property type="match status" value="1"/>
</dbReference>
<reference evidence="4 5" key="1">
    <citation type="submission" date="2018-06" db="EMBL/GenBank/DDBJ databases">
        <title>Complete Genome Sequence of Desulfobacter hydrogenophilus (DSM3380).</title>
        <authorList>
            <person name="Marietou A."/>
            <person name="Schreiber L."/>
            <person name="Marshall I."/>
            <person name="Jorgensen B."/>
        </authorList>
    </citation>
    <scope>NUCLEOTIDE SEQUENCE [LARGE SCALE GENOMIC DNA]</scope>
    <source>
        <strain evidence="4 5">DSM 3380</strain>
    </source>
</reference>
<organism evidence="4 5">
    <name type="scientific">Desulfobacter hydrogenophilus</name>
    <dbReference type="NCBI Taxonomy" id="2291"/>
    <lineage>
        <taxon>Bacteria</taxon>
        <taxon>Pseudomonadati</taxon>
        <taxon>Thermodesulfobacteriota</taxon>
        <taxon>Desulfobacteria</taxon>
        <taxon>Desulfobacterales</taxon>
        <taxon>Desulfobacteraceae</taxon>
        <taxon>Desulfobacter</taxon>
    </lineage>
</organism>
<evidence type="ECO:0000256" key="1">
    <source>
        <dbReference type="ARBA" id="ARBA00022840"/>
    </source>
</evidence>
<dbReference type="GO" id="GO:0070681">
    <property type="term" value="P:glutaminyl-tRNAGln biosynthesis via transamidation"/>
    <property type="evidence" value="ECO:0007669"/>
    <property type="project" value="TreeGrafter"/>
</dbReference>
<dbReference type="HAMAP" id="MF_00122">
    <property type="entry name" value="GatC"/>
    <property type="match status" value="1"/>
</dbReference>
<gene>
    <name evidence="2 3" type="primary">gatC</name>
    <name evidence="4" type="ORF">DO021_16995</name>
    <name evidence="3" type="ORF">EYB58_13445</name>
</gene>
<dbReference type="InterPro" id="IPR036113">
    <property type="entry name" value="Asp/Glu-ADT_sf_sub_c"/>
</dbReference>
<dbReference type="AlphaFoldDB" id="A0A328FBP5"/>
<protein>
    <recommendedName>
        <fullName evidence="2">Aspartyl/glutamyl-tRNA(Asn/Gln) amidotransferase subunit C</fullName>
        <shortName evidence="2">Asp/Glu-ADT subunit C</shortName>
        <ecNumber evidence="2">6.3.5.-</ecNumber>
    </recommendedName>
</protein>
<sequence length="95" mass="10523">MKISQQEVEKMAHLARLDVDDELKKTLAGQLSDILDYIDALKDVDVEGVIPASGAAFMNNVLREDEEKPSPGPDVTLANAPERDQDFYVVPRVVK</sequence>
<keyword evidence="2" id="KW-0436">Ligase</keyword>
<reference evidence="3 6" key="2">
    <citation type="submission" date="2019-02" db="EMBL/GenBank/DDBJ databases">
        <title>Complete genome sequence of Desulfobacter hydrogenophilus AcRS1.</title>
        <authorList>
            <person name="Marietou A."/>
            <person name="Lund M.B."/>
            <person name="Marshall I.P.G."/>
            <person name="Schreiber L."/>
            <person name="Jorgensen B."/>
        </authorList>
    </citation>
    <scope>NUCLEOTIDE SEQUENCE [LARGE SCALE GENOMIC DNA]</scope>
    <source>
        <strain evidence="3 6">AcRS1</strain>
    </source>
</reference>
<comment type="subunit">
    <text evidence="2">Heterotrimer of A, B and C subunits.</text>
</comment>
<evidence type="ECO:0000313" key="5">
    <source>
        <dbReference type="Proteomes" id="UP000248798"/>
    </source>
</evidence>
<evidence type="ECO:0000256" key="2">
    <source>
        <dbReference type="HAMAP-Rule" id="MF_00122"/>
    </source>
</evidence>
<comment type="similarity">
    <text evidence="2">Belongs to the GatC family.</text>
</comment>
<dbReference type="InterPro" id="IPR003837">
    <property type="entry name" value="GatC"/>
</dbReference>
<dbReference type="GO" id="GO:0016740">
    <property type="term" value="F:transferase activity"/>
    <property type="evidence" value="ECO:0007669"/>
    <property type="project" value="UniProtKB-KW"/>
</dbReference>
<evidence type="ECO:0000313" key="4">
    <source>
        <dbReference type="EMBL" id="RAM00852.1"/>
    </source>
</evidence>
<dbReference type="GO" id="GO:0006412">
    <property type="term" value="P:translation"/>
    <property type="evidence" value="ECO:0007669"/>
    <property type="project" value="UniProtKB-UniRule"/>
</dbReference>